<organism evidence="4 5">
    <name type="scientific">Chlorella vulgaris</name>
    <name type="common">Green alga</name>
    <dbReference type="NCBI Taxonomy" id="3077"/>
    <lineage>
        <taxon>Eukaryota</taxon>
        <taxon>Viridiplantae</taxon>
        <taxon>Chlorophyta</taxon>
        <taxon>core chlorophytes</taxon>
        <taxon>Trebouxiophyceae</taxon>
        <taxon>Chlorellales</taxon>
        <taxon>Chlorellaceae</taxon>
        <taxon>Chlorella clade</taxon>
        <taxon>Chlorella</taxon>
    </lineage>
</organism>
<feature type="compositionally biased region" description="Low complexity" evidence="2">
    <location>
        <begin position="113"/>
        <end position="133"/>
    </location>
</feature>
<reference evidence="4" key="1">
    <citation type="journal article" date="2019" name="Plant J.">
        <title>Chlorella vulgaris genome assembly and annotation reveals the molecular basis for metabolic acclimation to high light conditions.</title>
        <authorList>
            <person name="Cecchin M."/>
            <person name="Marcolungo L."/>
            <person name="Rossato M."/>
            <person name="Girolomoni L."/>
            <person name="Cosentino E."/>
            <person name="Cuine S."/>
            <person name="Li-Beisson Y."/>
            <person name="Delledonne M."/>
            <person name="Ballottari M."/>
        </authorList>
    </citation>
    <scope>NUCLEOTIDE SEQUENCE</scope>
    <source>
        <strain evidence="4">211/11P</strain>
    </source>
</reference>
<protein>
    <recommendedName>
        <fullName evidence="3">Peptidase C14 caspase domain-containing protein</fullName>
    </recommendedName>
</protein>
<dbReference type="InterPro" id="IPR011600">
    <property type="entry name" value="Pept_C14_caspase"/>
</dbReference>
<evidence type="ECO:0000259" key="3">
    <source>
        <dbReference type="Pfam" id="PF00656"/>
    </source>
</evidence>
<dbReference type="GO" id="GO:0005737">
    <property type="term" value="C:cytoplasm"/>
    <property type="evidence" value="ECO:0007669"/>
    <property type="project" value="TreeGrafter"/>
</dbReference>
<dbReference type="GO" id="GO:0006508">
    <property type="term" value="P:proteolysis"/>
    <property type="evidence" value="ECO:0007669"/>
    <property type="project" value="InterPro"/>
</dbReference>
<feature type="compositionally biased region" description="Low complexity" evidence="2">
    <location>
        <begin position="344"/>
        <end position="367"/>
    </location>
</feature>
<evidence type="ECO:0000313" key="4">
    <source>
        <dbReference type="EMBL" id="KAI3431657.1"/>
    </source>
</evidence>
<feature type="region of interest" description="Disordered" evidence="2">
    <location>
        <begin position="102"/>
        <end position="133"/>
    </location>
</feature>
<accession>A0A9D4YXJ4</accession>
<evidence type="ECO:0000256" key="1">
    <source>
        <dbReference type="ARBA" id="ARBA00009005"/>
    </source>
</evidence>
<keyword evidence="5" id="KW-1185">Reference proteome</keyword>
<dbReference type="GO" id="GO:0004197">
    <property type="term" value="F:cysteine-type endopeptidase activity"/>
    <property type="evidence" value="ECO:0007669"/>
    <property type="project" value="InterPro"/>
</dbReference>
<gene>
    <name evidence="4" type="ORF">D9Q98_004704</name>
</gene>
<dbReference type="AlphaFoldDB" id="A0A9D4YXJ4"/>
<dbReference type="PANTHER" id="PTHR48104:SF30">
    <property type="entry name" value="METACASPASE-1"/>
    <property type="match status" value="1"/>
</dbReference>
<comment type="caution">
    <text evidence="4">The sequence shown here is derived from an EMBL/GenBank/DDBJ whole genome shotgun (WGS) entry which is preliminary data.</text>
</comment>
<feature type="compositionally biased region" description="Basic and acidic residues" evidence="2">
    <location>
        <begin position="102"/>
        <end position="112"/>
    </location>
</feature>
<feature type="domain" description="Peptidase C14 caspase" evidence="3">
    <location>
        <begin position="371"/>
        <end position="620"/>
    </location>
</feature>
<proteinExistence type="inferred from homology"/>
<evidence type="ECO:0000256" key="2">
    <source>
        <dbReference type="SAM" id="MobiDB-lite"/>
    </source>
</evidence>
<feature type="compositionally biased region" description="Pro residues" evidence="2">
    <location>
        <begin position="323"/>
        <end position="334"/>
    </location>
</feature>
<reference evidence="4" key="2">
    <citation type="submission" date="2020-11" db="EMBL/GenBank/DDBJ databases">
        <authorList>
            <person name="Cecchin M."/>
            <person name="Marcolungo L."/>
            <person name="Rossato M."/>
            <person name="Girolomoni L."/>
            <person name="Cosentino E."/>
            <person name="Cuine S."/>
            <person name="Li-Beisson Y."/>
            <person name="Delledonne M."/>
            <person name="Ballottari M."/>
        </authorList>
    </citation>
    <scope>NUCLEOTIDE SEQUENCE</scope>
    <source>
        <strain evidence="4">211/11P</strain>
        <tissue evidence="4">Whole cell</tissue>
    </source>
</reference>
<evidence type="ECO:0000313" key="5">
    <source>
        <dbReference type="Proteomes" id="UP001055712"/>
    </source>
</evidence>
<dbReference type="PANTHER" id="PTHR48104">
    <property type="entry name" value="METACASPASE-4"/>
    <property type="match status" value="1"/>
</dbReference>
<dbReference type="OrthoDB" id="3223806at2759"/>
<dbReference type="Gene3D" id="3.40.50.12660">
    <property type="match status" value="1"/>
</dbReference>
<dbReference type="Pfam" id="PF00656">
    <property type="entry name" value="Peptidase_C14"/>
    <property type="match status" value="1"/>
</dbReference>
<dbReference type="EMBL" id="SIDB01000006">
    <property type="protein sequence ID" value="KAI3431657.1"/>
    <property type="molecule type" value="Genomic_DNA"/>
</dbReference>
<name>A0A9D4YXJ4_CHLVU</name>
<dbReference type="InterPro" id="IPR050452">
    <property type="entry name" value="Metacaspase"/>
</dbReference>
<feature type="region of interest" description="Disordered" evidence="2">
    <location>
        <begin position="318"/>
        <end position="369"/>
    </location>
</feature>
<dbReference type="SUPFAM" id="SSF52129">
    <property type="entry name" value="Caspase-like"/>
    <property type="match status" value="1"/>
</dbReference>
<sequence length="656" mass="67975">MRDIRDLQETQRIDLQIYSSRSQTHRDCSRETTIMSTGNTEADRTPAVVTAVPAGPGAAAAPVAPPPAAAPPAHIPPPPVSLDAKWPVGDLMGAVDAIKQHHAQEVQAHKAQEQLQQQAGGAPQSAATAAAQSAAAANPAAPADGKPLGYPGTFYLEKPLTGEEAQTIPRMWGAPSYPPPGGGAPGYPPANAPGYPPANAPGYPPASNPSYPSANAPGYPPANAPGYPPASNPSYPPANAPGYPPANAPGYPPASNPGYPPANAPGYPPASNPSYPPANAPGYPPASYGSNGSSSSSAYPGIHQKPAAAPAAASPYAAASAPSAPPMPSNPYPTAPAQRPAQTHPSYPQAAPSPAAQAPAASHAPPAGSGRKKAFIVGINYFGTSAQLNGCINDARCMEYLLKTKFGFKQDSILMMTDDCPDPMRRPTRNNMFQGFRWLTMDMRPGDSLVFHYSGHGGQQRDYSGEETDGMNETLCPMDFKMAGEIVDDELNRCLINPLPTGVKLHCIIDACHSGSVMDLPFQAHVRGGYASWEASYHFTRSHKGTAGGFAVQFGASKDSQTAADTKALSGVTATGAATFCFIQAIERRGTKLSYGELLLAMHHTLQATMGQASQAPQMSGLMGMLLGGAAGGGYRGQEPVLSANFAFDLGFAFTL</sequence>
<dbReference type="Proteomes" id="UP001055712">
    <property type="component" value="Unassembled WGS sequence"/>
</dbReference>
<comment type="similarity">
    <text evidence="1">Belongs to the peptidase C14B family.</text>
</comment>
<dbReference type="InterPro" id="IPR029030">
    <property type="entry name" value="Caspase-like_dom_sf"/>
</dbReference>